<gene>
    <name evidence="6" type="ORF">Daus18300_006671</name>
</gene>
<dbReference type="CDD" id="cd18808">
    <property type="entry name" value="SF1_C_Upf1"/>
    <property type="match status" value="1"/>
</dbReference>
<feature type="compositionally biased region" description="Low complexity" evidence="2">
    <location>
        <begin position="1091"/>
        <end position="1103"/>
    </location>
</feature>
<evidence type="ECO:0000259" key="5">
    <source>
        <dbReference type="Pfam" id="PF25396"/>
    </source>
</evidence>
<accession>A0ABR3WTB8</accession>
<dbReference type="InterPro" id="IPR027417">
    <property type="entry name" value="P-loop_NTPase"/>
</dbReference>
<comment type="caution">
    <text evidence="6">The sequence shown here is derived from an EMBL/GenBank/DDBJ whole genome shotgun (WGS) entry which is preliminary data.</text>
</comment>
<dbReference type="InterPro" id="IPR041679">
    <property type="entry name" value="DNA2/NAM7-like_C"/>
</dbReference>
<evidence type="ECO:0000259" key="4">
    <source>
        <dbReference type="Pfam" id="PF13087"/>
    </source>
</evidence>
<feature type="compositionally biased region" description="Basic and acidic residues" evidence="2">
    <location>
        <begin position="1122"/>
        <end position="1148"/>
    </location>
</feature>
<proteinExistence type="predicted"/>
<dbReference type="Proteomes" id="UP001583177">
    <property type="component" value="Unassembled WGS sequence"/>
</dbReference>
<dbReference type="SUPFAM" id="SSF52540">
    <property type="entry name" value="P-loop containing nucleoside triphosphate hydrolases"/>
    <property type="match status" value="1"/>
</dbReference>
<dbReference type="Gene3D" id="3.40.50.300">
    <property type="entry name" value="P-loop containing nucleotide triphosphate hydrolases"/>
    <property type="match status" value="3"/>
</dbReference>
<keyword evidence="1" id="KW-0347">Helicase</keyword>
<keyword evidence="7" id="KW-1185">Reference proteome</keyword>
<keyword evidence="1" id="KW-0378">Hydrolase</keyword>
<dbReference type="InterPro" id="IPR045055">
    <property type="entry name" value="DNA2/NAM7-like"/>
</dbReference>
<feature type="compositionally biased region" description="Low complexity" evidence="2">
    <location>
        <begin position="1174"/>
        <end position="1196"/>
    </location>
</feature>
<keyword evidence="1" id="KW-0067">ATP-binding</keyword>
<dbReference type="InterPro" id="IPR041677">
    <property type="entry name" value="DNA2/NAM7_AAA_11"/>
</dbReference>
<dbReference type="Pfam" id="PF25396">
    <property type="entry name" value="ZNFX1"/>
    <property type="match status" value="1"/>
</dbReference>
<dbReference type="Pfam" id="PF13087">
    <property type="entry name" value="AAA_12"/>
    <property type="match status" value="1"/>
</dbReference>
<dbReference type="PANTHER" id="PTHR10887">
    <property type="entry name" value="DNA2/NAM7 HELICASE FAMILY"/>
    <property type="match status" value="1"/>
</dbReference>
<dbReference type="InterPro" id="IPR057373">
    <property type="entry name" value="ZNFX1"/>
</dbReference>
<dbReference type="Pfam" id="PF13086">
    <property type="entry name" value="AAA_11"/>
    <property type="match status" value="2"/>
</dbReference>
<keyword evidence="1" id="KW-0547">Nucleotide-binding</keyword>
<feature type="compositionally biased region" description="Acidic residues" evidence="2">
    <location>
        <begin position="1310"/>
        <end position="1321"/>
    </location>
</feature>
<feature type="region of interest" description="Disordered" evidence="2">
    <location>
        <begin position="1072"/>
        <end position="1227"/>
    </location>
</feature>
<feature type="domain" description="DNA2/NAM7 helicase helicase" evidence="3">
    <location>
        <begin position="617"/>
        <end position="678"/>
    </location>
</feature>
<sequence length="1321" mass="147363">MSTNPDAVTIIRAHVHFDPLKAQGATAPWRQLPELPTASELLDPAATTNDLPPFPVDRSFDSKAQYLESLYKILRFEAVEGLRYSINEYKSSLAMNDDQNTCVYTKVFVKGYLMTKLGPICRISFSTSRAGRKILWKQAKRLTPGRIVALSSDNFKTDCRVAIMAQRPIEGGLDQNPPTVDIFWGSAEDAIIDPDHELVMIESRNGYYEAARHAMTGLQLAADEQSTFDKYLVDLNRQDSPSRSLTLDPLLDLSCLVTQLTPEQQKETSGNKDLERMLFQRIAEQYQECNMNKPLAQLGIQPQTSLDSSQLEALQRMVCKELAVVQGPPGTGKTFTSVQALQTMLANRQRGDPPVVVAAQTNHALDQLLIYCHYSGAKIMRVGGRTENEIIKERTAYNLRMSLGKSAAGDGRAKYRSLEKARLRIVETFKTLADGVFGDRGLLDPQALLDAGVINEAQFESLSADDWEGDDEPAMQTWLGEERIERIRQPPDDFNFAEAEAIDEQGFELDPSLEDDLAEDDDDRLHGTWVPLASHFTGNTPRVPSWYAKCIASLSRSDDLYQIPVSLRGGVYQILQSKLREASAAKFREILHQAVGHAKQQKVNKWLGDLSILDKHSIDIIGCTTTGLTKYRGFLAATGARTLLIEEAAETREPNVTSALFPSLHQLVLVGDHQQLPPQCDIARLGSEPFNLNISLFERLVRNRVPFTMLNQQRRMAPELRYIVQKYYPDLNDHPLVKDVANRPLVPGMGSRRSWFFTHEWPEETDADNSKINSQEAQMIVAYFKYLVQNGVKPSEITVLTYYRGQRKRILQLLRRESLSLGTAHFNVATVDSYQGEENEIVLLSLVRSPPTPFDVKRVGFVESLNRATVAISRARRGFFMFGNKINLFEATEQSFDTWAPVWNGFAEQHRVAMGMGLPLVCQNHNNEESTNEIWMKTPESFVGNAGGCWIKCDSKLPCGHDCVLTCHVVPHENLSCLQPCAKILPCGHKCSGVCTDQCRCCEDCNQYQVFQADQRMAKLQLAPAPAVTFSEPAPEQKRDSSPEKWVEFSKNPMIHDDVIREARLRAMAEQETRARAGLDQPLIDLGGPTASASSSENSNINERFIPVSNRAGMRVVGQQARTRDKRFSKNSESHVQRTSSRPKDDRQQQGLSAQSQVHSPANNNRFQPHTAPRNQRNSGARANGRRNQGQGRASSHQPKPNQRPQPQLPPASTRPTVGNGGMPLPQMDIFAPVAPAVPAGDKAEVDVMSLIGESDLGFEAEVLGIRRGRSTGQEAVDTNALRERFQVAFDDAESLMTFGGDGAESPVKDEDEEELLISFD</sequence>
<evidence type="ECO:0000256" key="2">
    <source>
        <dbReference type="SAM" id="MobiDB-lite"/>
    </source>
</evidence>
<protein>
    <submittedName>
        <fullName evidence="6">Uncharacterized protein</fullName>
    </submittedName>
</protein>
<dbReference type="EMBL" id="JAWRVE010000054">
    <property type="protein sequence ID" value="KAL1866727.1"/>
    <property type="molecule type" value="Genomic_DNA"/>
</dbReference>
<evidence type="ECO:0000313" key="6">
    <source>
        <dbReference type="EMBL" id="KAL1866727.1"/>
    </source>
</evidence>
<name>A0ABR3WTB8_9PEZI</name>
<evidence type="ECO:0000313" key="7">
    <source>
        <dbReference type="Proteomes" id="UP001583177"/>
    </source>
</evidence>
<dbReference type="PANTHER" id="PTHR10887:SF341">
    <property type="entry name" value="NFX1-TYPE ZINC FINGER-CONTAINING PROTEIN 1"/>
    <property type="match status" value="1"/>
</dbReference>
<feature type="domain" description="DNA2/NAM7 helicase-like C-terminal" evidence="4">
    <location>
        <begin position="693"/>
        <end position="885"/>
    </location>
</feature>
<feature type="compositionally biased region" description="Polar residues" evidence="2">
    <location>
        <begin position="1149"/>
        <end position="1168"/>
    </location>
</feature>
<feature type="domain" description="DNA2/NAM7 helicase helicase" evidence="3">
    <location>
        <begin position="306"/>
        <end position="405"/>
    </location>
</feature>
<dbReference type="InterPro" id="IPR047187">
    <property type="entry name" value="SF1_C_Upf1"/>
</dbReference>
<organism evidence="6 7">
    <name type="scientific">Diaporthe australafricana</name>
    <dbReference type="NCBI Taxonomy" id="127596"/>
    <lineage>
        <taxon>Eukaryota</taxon>
        <taxon>Fungi</taxon>
        <taxon>Dikarya</taxon>
        <taxon>Ascomycota</taxon>
        <taxon>Pezizomycotina</taxon>
        <taxon>Sordariomycetes</taxon>
        <taxon>Sordariomycetidae</taxon>
        <taxon>Diaporthales</taxon>
        <taxon>Diaporthaceae</taxon>
        <taxon>Diaporthe</taxon>
    </lineage>
</organism>
<evidence type="ECO:0000259" key="3">
    <source>
        <dbReference type="Pfam" id="PF13086"/>
    </source>
</evidence>
<feature type="region of interest" description="Disordered" evidence="2">
    <location>
        <begin position="1298"/>
        <end position="1321"/>
    </location>
</feature>
<feature type="domain" description="ZNFX1" evidence="5">
    <location>
        <begin position="97"/>
        <end position="204"/>
    </location>
</feature>
<evidence type="ECO:0000256" key="1">
    <source>
        <dbReference type="ARBA" id="ARBA00022806"/>
    </source>
</evidence>
<reference evidence="6 7" key="1">
    <citation type="journal article" date="2024" name="IMA Fungus">
        <title>IMA Genome - F19 : A genome assembly and annotation guide to empower mycologists, including annotated draft genome sequences of Ceratocystis pirilliformis, Diaporthe australafricana, Fusarium ophioides, Paecilomyces lecythidis, and Sporothrix stenoceras.</title>
        <authorList>
            <person name="Aylward J."/>
            <person name="Wilson A.M."/>
            <person name="Visagie C.M."/>
            <person name="Spraker J."/>
            <person name="Barnes I."/>
            <person name="Buitendag C."/>
            <person name="Ceriani C."/>
            <person name="Del Mar Angel L."/>
            <person name="du Plessis D."/>
            <person name="Fuchs T."/>
            <person name="Gasser K."/>
            <person name="Kramer D."/>
            <person name="Li W."/>
            <person name="Munsamy K."/>
            <person name="Piso A."/>
            <person name="Price J.L."/>
            <person name="Sonnekus B."/>
            <person name="Thomas C."/>
            <person name="van der Nest A."/>
            <person name="van Dijk A."/>
            <person name="van Heerden A."/>
            <person name="van Vuuren N."/>
            <person name="Yilmaz N."/>
            <person name="Duong T.A."/>
            <person name="van der Merwe N.A."/>
            <person name="Wingfield M.J."/>
            <person name="Wingfield B.D."/>
        </authorList>
    </citation>
    <scope>NUCLEOTIDE SEQUENCE [LARGE SCALE GENOMIC DNA]</scope>
    <source>
        <strain evidence="6 7">CMW 18300</strain>
    </source>
</reference>